<evidence type="ECO:0000313" key="1">
    <source>
        <dbReference type="EMBL" id="RBP86555.1"/>
    </source>
</evidence>
<proteinExistence type="predicted"/>
<accession>A0A366JHT7</accession>
<dbReference type="OrthoDB" id="2897101at2"/>
<keyword evidence="2" id="KW-1185">Reference proteome</keyword>
<dbReference type="Proteomes" id="UP000252731">
    <property type="component" value="Unassembled WGS sequence"/>
</dbReference>
<sequence>MLKNSANQLPFNTEKVVKELIDIYWSDIYNSQVIDETIEAAANLPIPQTIQKFINSMDSIVKSEIKVSPLYVIEPYGDALEKLNPGYYSEKRRVFYQEDIDSII</sequence>
<dbReference type="EMBL" id="QNSF01000025">
    <property type="protein sequence ID" value="RBP86555.1"/>
    <property type="molecule type" value="Genomic_DNA"/>
</dbReference>
<organism evidence="1 2">
    <name type="scientific">Cytobacillus firmus</name>
    <name type="common">Bacillus firmus</name>
    <dbReference type="NCBI Taxonomy" id="1399"/>
    <lineage>
        <taxon>Bacteria</taxon>
        <taxon>Bacillati</taxon>
        <taxon>Bacillota</taxon>
        <taxon>Bacilli</taxon>
        <taxon>Bacillales</taxon>
        <taxon>Bacillaceae</taxon>
        <taxon>Cytobacillus</taxon>
    </lineage>
</organism>
<evidence type="ECO:0000313" key="2">
    <source>
        <dbReference type="Proteomes" id="UP000252731"/>
    </source>
</evidence>
<reference evidence="1 2" key="1">
    <citation type="submission" date="2018-06" db="EMBL/GenBank/DDBJ databases">
        <title>Freshwater and sediment microbial communities from various areas in North America, analyzing microbe dynamics in response to fracking.</title>
        <authorList>
            <person name="Lamendella R."/>
        </authorList>
    </citation>
    <scope>NUCLEOTIDE SEQUENCE [LARGE SCALE GENOMIC DNA]</scope>
    <source>
        <strain evidence="1 2">14_TX</strain>
    </source>
</reference>
<comment type="caution">
    <text evidence="1">The sequence shown here is derived from an EMBL/GenBank/DDBJ whole genome shotgun (WGS) entry which is preliminary data.</text>
</comment>
<name>A0A366JHT7_CYTFI</name>
<dbReference type="RefSeq" id="WP_113885517.1">
    <property type="nucleotide sequence ID" value="NZ_QNSF01000025.1"/>
</dbReference>
<protein>
    <submittedName>
        <fullName evidence="1">Uncharacterized protein</fullName>
    </submittedName>
</protein>
<dbReference type="AlphaFoldDB" id="A0A366JHT7"/>
<gene>
    <name evidence="1" type="ORF">DFO70_12522</name>
</gene>